<evidence type="ECO:0000313" key="4">
    <source>
        <dbReference type="EMBL" id="KIA61138.1"/>
    </source>
</evidence>
<dbReference type="Gene3D" id="1.10.630.10">
    <property type="entry name" value="Cytochrome P450"/>
    <property type="match status" value="1"/>
</dbReference>
<evidence type="ECO:0000256" key="2">
    <source>
        <dbReference type="ARBA" id="ARBA00010617"/>
    </source>
</evidence>
<dbReference type="PRINTS" id="PR00385">
    <property type="entry name" value="P450"/>
</dbReference>
<dbReference type="SUPFAM" id="SSF48264">
    <property type="entry name" value="Cytochrome P450"/>
    <property type="match status" value="1"/>
</dbReference>
<keyword evidence="3" id="KW-0349">Heme</keyword>
<comment type="cofactor">
    <cofactor evidence="1">
        <name>heme</name>
        <dbReference type="ChEBI" id="CHEBI:30413"/>
    </cofactor>
</comment>
<dbReference type="InterPro" id="IPR002401">
    <property type="entry name" value="Cyt_P450_E_grp-I"/>
</dbReference>
<dbReference type="InterPro" id="IPR017972">
    <property type="entry name" value="Cyt_P450_CS"/>
</dbReference>
<dbReference type="PANTHER" id="PTHR24305">
    <property type="entry name" value="CYTOCHROME P450"/>
    <property type="match status" value="1"/>
</dbReference>
<dbReference type="InterPro" id="IPR036396">
    <property type="entry name" value="Cyt_P450_sf"/>
</dbReference>
<proteinExistence type="inferred from homology"/>
<protein>
    <submittedName>
        <fullName evidence="4">Cytochrome P450</fullName>
    </submittedName>
</protein>
<dbReference type="PRINTS" id="PR00463">
    <property type="entry name" value="EP450I"/>
</dbReference>
<keyword evidence="3" id="KW-0408">Iron</keyword>
<name>A0ABR4Z7G4_9NOCA</name>
<dbReference type="Pfam" id="PF00067">
    <property type="entry name" value="p450"/>
    <property type="match status" value="1"/>
</dbReference>
<keyword evidence="3" id="KW-0503">Monooxygenase</keyword>
<keyword evidence="3" id="KW-0560">Oxidoreductase</keyword>
<keyword evidence="5" id="KW-1185">Reference proteome</keyword>
<sequence>MDRLPHAPGRLPLLGDISSVDRVRPTQHEAKLATELGPIFQRKILGARLVVVAGARLAVQCCDENNWGRALVGPTANLRMLAPDGLFSARSSDPLWGQAHRILAPGFTQQAMRAYHDAMSSVGDDLVAEWSTAGGSVDAHSAMTRATVEVIGRAGFGQDLGLFHPNPDSSAAQRFVRELDFVLRWAGEATNDLPIVGNLRALWRTPGVKRRHAAMCDYVDRIIAERQARPKDTGDLLNLMLTTVDPETGRTLPLDNVRNQVITFLVAGHLTTAALLQIALHYLASDSDLQHKLADEIRARGHDYDGVSGMRLTRQMLNEVLRMWPIAPGFFRVARSDQNVGGYEIPAGRAVFVLSLAAQRDTDVWGPTANSFDPDRFDPAALRRHPDRFFKPWGAGPRACIGRVFAIHEATVLLARILDAFVLSTSNELRIRERAALSPEPVTLHLTPRP</sequence>
<dbReference type="InterPro" id="IPR050121">
    <property type="entry name" value="Cytochrome_P450_monoxygenase"/>
</dbReference>
<keyword evidence="3" id="KW-0479">Metal-binding</keyword>
<dbReference type="Proteomes" id="UP000031364">
    <property type="component" value="Unassembled WGS sequence"/>
</dbReference>
<comment type="caution">
    <text evidence="4">The sequence shown here is derived from an EMBL/GenBank/DDBJ whole genome shotgun (WGS) entry which is preliminary data.</text>
</comment>
<organism evidence="4 5">
    <name type="scientific">Nocardia vulneris</name>
    <dbReference type="NCBI Taxonomy" id="1141657"/>
    <lineage>
        <taxon>Bacteria</taxon>
        <taxon>Bacillati</taxon>
        <taxon>Actinomycetota</taxon>
        <taxon>Actinomycetes</taxon>
        <taxon>Mycobacteriales</taxon>
        <taxon>Nocardiaceae</taxon>
        <taxon>Nocardia</taxon>
    </lineage>
</organism>
<accession>A0ABR4Z7G4</accession>
<reference evidence="4 5" key="1">
    <citation type="journal article" date="2014" name="Int. J. Syst. Evol. Microbiol.">
        <title>Nocardia vulneris sp. nov., isolated from wounds of human patients in North America.</title>
        <authorList>
            <person name="Lasker B.A."/>
            <person name="Bell M."/>
            <person name="Klenk H.P."/>
            <person name="Sproer C."/>
            <person name="Schumann C."/>
            <person name="Schumann P."/>
            <person name="Brown J.M."/>
        </authorList>
    </citation>
    <scope>NUCLEOTIDE SEQUENCE [LARGE SCALE GENOMIC DNA]</scope>
    <source>
        <strain evidence="4 5">W9851</strain>
    </source>
</reference>
<gene>
    <name evidence="4" type="ORF">FG87_33000</name>
</gene>
<dbReference type="InterPro" id="IPR001128">
    <property type="entry name" value="Cyt_P450"/>
</dbReference>
<comment type="similarity">
    <text evidence="2 3">Belongs to the cytochrome P450 family.</text>
</comment>
<dbReference type="EMBL" id="JNFP01000051">
    <property type="protein sequence ID" value="KIA61138.1"/>
    <property type="molecule type" value="Genomic_DNA"/>
</dbReference>
<dbReference type="PANTHER" id="PTHR24305:SF166">
    <property type="entry name" value="CYTOCHROME P450 12A4, MITOCHONDRIAL-RELATED"/>
    <property type="match status" value="1"/>
</dbReference>
<evidence type="ECO:0000256" key="1">
    <source>
        <dbReference type="ARBA" id="ARBA00001971"/>
    </source>
</evidence>
<evidence type="ECO:0000313" key="5">
    <source>
        <dbReference type="Proteomes" id="UP000031364"/>
    </source>
</evidence>
<evidence type="ECO:0000256" key="3">
    <source>
        <dbReference type="RuleBase" id="RU000461"/>
    </source>
</evidence>
<dbReference type="PROSITE" id="PS00086">
    <property type="entry name" value="CYTOCHROME_P450"/>
    <property type="match status" value="1"/>
</dbReference>